<comment type="caution">
    <text evidence="11">The sequence shown here is derived from an EMBL/GenBank/DDBJ whole genome shotgun (WGS) entry which is preliminary data.</text>
</comment>
<keyword evidence="2" id="KW-0964">Secreted</keyword>
<proteinExistence type="predicted"/>
<keyword evidence="12" id="KW-1185">Reference proteome</keyword>
<evidence type="ECO:0000259" key="9">
    <source>
        <dbReference type="PROSITE" id="PS50234"/>
    </source>
</evidence>
<keyword evidence="5" id="KW-0732">Signal</keyword>
<evidence type="ECO:0000256" key="3">
    <source>
        <dbReference type="ARBA" id="ARBA00022527"/>
    </source>
</evidence>
<keyword evidence="6" id="KW-0418">Kinase</keyword>
<evidence type="ECO:0000313" key="11">
    <source>
        <dbReference type="EMBL" id="KAK3500150.1"/>
    </source>
</evidence>
<dbReference type="CDD" id="cd04515">
    <property type="entry name" value="Alpha_kinase"/>
    <property type="match status" value="1"/>
</dbReference>
<dbReference type="Gene3D" id="3.40.50.410">
    <property type="entry name" value="von Willebrand factor, type A domain"/>
    <property type="match status" value="1"/>
</dbReference>
<evidence type="ECO:0000259" key="10">
    <source>
        <dbReference type="PROSITE" id="PS51158"/>
    </source>
</evidence>
<feature type="domain" description="Alpha-type protein kinase" evidence="10">
    <location>
        <begin position="577"/>
        <end position="803"/>
    </location>
</feature>
<dbReference type="Gene3D" id="3.20.200.10">
    <property type="entry name" value="MHCK/EF2 kinase"/>
    <property type="match status" value="1"/>
</dbReference>
<dbReference type="InterPro" id="IPR052969">
    <property type="entry name" value="Thr-specific_kinase-like"/>
</dbReference>
<feature type="compositionally biased region" description="Low complexity" evidence="8">
    <location>
        <begin position="16"/>
        <end position="28"/>
    </location>
</feature>
<evidence type="ECO:0000256" key="7">
    <source>
        <dbReference type="SAM" id="Coils"/>
    </source>
</evidence>
<dbReference type="AlphaFoldDB" id="A0AAJ0IGT8"/>
<name>A0AAJ0IGT8_9PEZI</name>
<dbReference type="EMBL" id="JAULSX010000001">
    <property type="protein sequence ID" value="KAK3500150.1"/>
    <property type="molecule type" value="Genomic_DNA"/>
</dbReference>
<protein>
    <recommendedName>
        <fullName evidence="13">Alpha-type protein kinase domain-containing protein</fullName>
    </recommendedName>
</protein>
<organism evidence="11 12">
    <name type="scientific">Neurospora hispaniola</name>
    <dbReference type="NCBI Taxonomy" id="588809"/>
    <lineage>
        <taxon>Eukaryota</taxon>
        <taxon>Fungi</taxon>
        <taxon>Dikarya</taxon>
        <taxon>Ascomycota</taxon>
        <taxon>Pezizomycotina</taxon>
        <taxon>Sordariomycetes</taxon>
        <taxon>Sordariomycetidae</taxon>
        <taxon>Sordariales</taxon>
        <taxon>Sordariaceae</taxon>
        <taxon>Neurospora</taxon>
    </lineage>
</organism>
<evidence type="ECO:0000313" key="12">
    <source>
        <dbReference type="Proteomes" id="UP001285908"/>
    </source>
</evidence>
<comment type="subcellular location">
    <subcellularLocation>
        <location evidence="1">Secreted</location>
    </subcellularLocation>
</comment>
<dbReference type="GO" id="GO:0004674">
    <property type="term" value="F:protein serine/threonine kinase activity"/>
    <property type="evidence" value="ECO:0007669"/>
    <property type="project" value="UniProtKB-KW"/>
</dbReference>
<gene>
    <name evidence="11" type="ORF">B0T23DRAFT_435569</name>
</gene>
<evidence type="ECO:0000256" key="4">
    <source>
        <dbReference type="ARBA" id="ARBA00022679"/>
    </source>
</evidence>
<dbReference type="SUPFAM" id="SSF53300">
    <property type="entry name" value="vWA-like"/>
    <property type="match status" value="1"/>
</dbReference>
<dbReference type="PROSITE" id="PS51158">
    <property type="entry name" value="ALPHA_KINASE"/>
    <property type="match status" value="1"/>
</dbReference>
<keyword evidence="3" id="KW-0723">Serine/threonine-protein kinase</keyword>
<dbReference type="InterPro" id="IPR011009">
    <property type="entry name" value="Kinase-like_dom_sf"/>
</dbReference>
<evidence type="ECO:0000256" key="5">
    <source>
        <dbReference type="ARBA" id="ARBA00022729"/>
    </source>
</evidence>
<evidence type="ECO:0000256" key="2">
    <source>
        <dbReference type="ARBA" id="ARBA00022525"/>
    </source>
</evidence>
<dbReference type="PROSITE" id="PS50234">
    <property type="entry name" value="VWFA"/>
    <property type="match status" value="1"/>
</dbReference>
<dbReference type="InterPro" id="IPR036465">
    <property type="entry name" value="vWFA_dom_sf"/>
</dbReference>
<dbReference type="Gene3D" id="3.30.200.20">
    <property type="entry name" value="Phosphorylase Kinase, domain 1"/>
    <property type="match status" value="1"/>
</dbReference>
<dbReference type="InterPro" id="IPR004166">
    <property type="entry name" value="a-kinase_dom"/>
</dbReference>
<feature type="region of interest" description="Disordered" evidence="8">
    <location>
        <begin position="1"/>
        <end position="119"/>
    </location>
</feature>
<feature type="domain" description="VWFA" evidence="9">
    <location>
        <begin position="251"/>
        <end position="480"/>
    </location>
</feature>
<evidence type="ECO:0000256" key="8">
    <source>
        <dbReference type="SAM" id="MobiDB-lite"/>
    </source>
</evidence>
<feature type="coiled-coil region" evidence="7">
    <location>
        <begin position="179"/>
        <end position="206"/>
    </location>
</feature>
<dbReference type="InterPro" id="IPR056861">
    <property type="entry name" value="HMCN1-like_VWA"/>
</dbReference>
<dbReference type="CDD" id="cd00198">
    <property type="entry name" value="vWFA"/>
    <property type="match status" value="1"/>
</dbReference>
<dbReference type="PANTHER" id="PTHR47763:SF4">
    <property type="entry name" value="ALPHA-PROTEIN KINASE VWKA"/>
    <property type="match status" value="1"/>
</dbReference>
<evidence type="ECO:0008006" key="13">
    <source>
        <dbReference type="Google" id="ProtNLM"/>
    </source>
</evidence>
<sequence length="921" mass="101775">MAPPSKKGKMGPPPTTSKVSNVSSVSTAPTPPSTLYRNGRQRGTLGAEAVLRSRLEHRSRAPSQSSTSSFGVPEIRTPTKSTITLESLSSGTPSAREASLKTASVSSTSSPGVPGIHTPAESVTTLRSSASEILGSQEVTGSTICLNPSQEWKGSHGDRHEVASRTTSVSSVGTSSCTHTRLLQQLRDLMEDNERLRTQNDVLQREAGRTALTDGEQERRLKQLAEEERTATVDAPRRSTAGLFKSVCSIDLLFLIDTTISMRPYIESAKSQVRSILDDINRVLLKQAKVRVAVVGYKDHSDNPSIQFLDFTKSTDQVRSFLDKLAATGGRDDPEDVLGGLQQALGATWKQHTRVVLHIADAPPHGRTLHDFADEYDSYPNPGSEPHGLTYRPILQRMLDARINYVLLRITNYTDRMALTFWEEYARAGSDCMLSEKNRYYSQACGIKNSDGTPNGGMVFREAELGLTFAALQRLVVEAVTTSVMSSTVRSLTAFGSIKRAPGGTSSQRVNYSGLGSIQENEELLRQPDVRLEKSSPHWGNLEWFEECLVVEGFSIDATITAGLNDGFALGTSMLDHMMESDTNMTVSVFGLNLCKRKTPFAKGALRLTSFARTEYSRSRYVVKEFKTDGDNEDDGSHNRSLAHLVEDMRSQALCKAFALEFNSLLADCPEHNIDFVVTSCFKCNGRRGSKGKCISIEPFLAGKFVKYNGNAGYANKEANLAHDPSNQAAQAFSHFSFERSRGRFLVCDLQGVGKTMTDPAVHTLDPYRFSLSQTNLGAEGFMFFFAYHECNHLCRRLSLRSSATMFMGDGMKMQFRDFWPSPGLGNRLYGDEAVVCCSNKLCGRILKRFQPVTSKLSSFPGHRWCDECLPQLDEFKVIRWCSPVGEQGHRFEVSGFFYESQGKRIPLRCPKHDKYTSAGI</sequence>
<keyword evidence="7" id="KW-0175">Coiled coil</keyword>
<feature type="compositionally biased region" description="Low complexity" evidence="8">
    <location>
        <begin position="100"/>
        <end position="115"/>
    </location>
</feature>
<feature type="compositionally biased region" description="Polar residues" evidence="8">
    <location>
        <begin position="78"/>
        <end position="93"/>
    </location>
</feature>
<reference evidence="11 12" key="1">
    <citation type="journal article" date="2023" name="Mol. Phylogenet. Evol.">
        <title>Genome-scale phylogeny and comparative genomics of the fungal order Sordariales.</title>
        <authorList>
            <person name="Hensen N."/>
            <person name="Bonometti L."/>
            <person name="Westerberg I."/>
            <person name="Brannstrom I.O."/>
            <person name="Guillou S."/>
            <person name="Cros-Aarteil S."/>
            <person name="Calhoun S."/>
            <person name="Haridas S."/>
            <person name="Kuo A."/>
            <person name="Mondo S."/>
            <person name="Pangilinan J."/>
            <person name="Riley R."/>
            <person name="LaButti K."/>
            <person name="Andreopoulos B."/>
            <person name="Lipzen A."/>
            <person name="Chen C."/>
            <person name="Yan M."/>
            <person name="Daum C."/>
            <person name="Ng V."/>
            <person name="Clum A."/>
            <person name="Steindorff A."/>
            <person name="Ohm R.A."/>
            <person name="Martin F."/>
            <person name="Silar P."/>
            <person name="Natvig D.O."/>
            <person name="Lalanne C."/>
            <person name="Gautier V."/>
            <person name="Ament-Velasquez S.L."/>
            <person name="Kruys A."/>
            <person name="Hutchinson M.I."/>
            <person name="Powell A.J."/>
            <person name="Barry K."/>
            <person name="Miller A.N."/>
            <person name="Grigoriev I.V."/>
            <person name="Debuchy R."/>
            <person name="Gladieux P."/>
            <person name="Hiltunen Thoren M."/>
            <person name="Johannesson H."/>
        </authorList>
    </citation>
    <scope>NUCLEOTIDE SEQUENCE [LARGE SCALE GENOMIC DNA]</scope>
    <source>
        <strain evidence="11 12">FGSC 10403</strain>
    </source>
</reference>
<dbReference type="GO" id="GO:0005524">
    <property type="term" value="F:ATP binding"/>
    <property type="evidence" value="ECO:0007669"/>
    <property type="project" value="InterPro"/>
</dbReference>
<feature type="region of interest" description="Disordered" evidence="8">
    <location>
        <begin position="206"/>
        <end position="233"/>
    </location>
</feature>
<dbReference type="PANTHER" id="PTHR47763">
    <property type="entry name" value="ALPHA-PROTEIN KINASE VWKA"/>
    <property type="match status" value="1"/>
</dbReference>
<keyword evidence="4" id="KW-0808">Transferase</keyword>
<dbReference type="SUPFAM" id="SSF56112">
    <property type="entry name" value="Protein kinase-like (PK-like)"/>
    <property type="match status" value="1"/>
</dbReference>
<evidence type="ECO:0000256" key="6">
    <source>
        <dbReference type="ARBA" id="ARBA00022777"/>
    </source>
</evidence>
<dbReference type="SMART" id="SM00811">
    <property type="entry name" value="Alpha_kinase"/>
    <property type="match status" value="1"/>
</dbReference>
<dbReference type="Pfam" id="PF02816">
    <property type="entry name" value="Alpha_kinase"/>
    <property type="match status" value="1"/>
</dbReference>
<dbReference type="GeneID" id="87878158"/>
<evidence type="ECO:0000256" key="1">
    <source>
        <dbReference type="ARBA" id="ARBA00004613"/>
    </source>
</evidence>
<dbReference type="Pfam" id="PF25106">
    <property type="entry name" value="VWA_4"/>
    <property type="match status" value="1"/>
</dbReference>
<dbReference type="Proteomes" id="UP001285908">
    <property type="component" value="Unassembled WGS sequence"/>
</dbReference>
<dbReference type="InterPro" id="IPR002035">
    <property type="entry name" value="VWF_A"/>
</dbReference>
<dbReference type="RefSeq" id="XP_062697783.1">
    <property type="nucleotide sequence ID" value="XM_062840536.1"/>
</dbReference>
<feature type="compositionally biased region" description="Basic and acidic residues" evidence="8">
    <location>
        <begin position="216"/>
        <end position="233"/>
    </location>
</feature>
<accession>A0AAJ0IGT8</accession>